<protein>
    <submittedName>
        <fullName evidence="11 12">Golgi membrane protein 1 isoform X1</fullName>
    </submittedName>
</protein>
<evidence type="ECO:0000256" key="5">
    <source>
        <dbReference type="ARBA" id="ARBA00022989"/>
    </source>
</evidence>
<dbReference type="RefSeq" id="XP_030049539.1">
    <property type="nucleotide sequence ID" value="XM_030193679.1"/>
</dbReference>
<feature type="compositionally biased region" description="Basic and acidic residues" evidence="9">
    <location>
        <begin position="183"/>
        <end position="205"/>
    </location>
</feature>
<evidence type="ECO:0000256" key="4">
    <source>
        <dbReference type="ARBA" id="ARBA00022968"/>
    </source>
</evidence>
<keyword evidence="4" id="KW-0735">Signal-anchor</keyword>
<dbReference type="KEGG" id="muo:115463292"/>
<keyword evidence="6 8" id="KW-0175">Coiled coil</keyword>
<comment type="subcellular location">
    <subcellularLocation>
        <location evidence="1">Membrane</location>
        <topology evidence="1">Single-pass type II membrane protein</topology>
    </subcellularLocation>
</comment>
<evidence type="ECO:0000256" key="8">
    <source>
        <dbReference type="SAM" id="Coils"/>
    </source>
</evidence>
<dbReference type="InterPro" id="IPR026139">
    <property type="entry name" value="GOLM1/CASC4"/>
</dbReference>
<dbReference type="OrthoDB" id="9947543at2759"/>
<dbReference type="PANTHER" id="PTHR15896">
    <property type="entry name" value="GOLGI PHOSPHOPROTEIN 2/GP73-RELATED"/>
    <property type="match status" value="1"/>
</dbReference>
<evidence type="ECO:0000256" key="9">
    <source>
        <dbReference type="SAM" id="MobiDB-lite"/>
    </source>
</evidence>
<evidence type="ECO:0000256" key="7">
    <source>
        <dbReference type="ARBA" id="ARBA00023136"/>
    </source>
</evidence>
<comment type="similarity">
    <text evidence="2">Belongs to the GOLM family.</text>
</comment>
<reference evidence="11 12" key="1">
    <citation type="submission" date="2025-04" db="UniProtKB">
        <authorList>
            <consortium name="RefSeq"/>
        </authorList>
    </citation>
    <scope>IDENTIFICATION</scope>
</reference>
<keyword evidence="7" id="KW-0472">Membrane</keyword>
<proteinExistence type="inferred from homology"/>
<dbReference type="Proteomes" id="UP000515156">
    <property type="component" value="Chromosome 2"/>
</dbReference>
<keyword evidence="3" id="KW-0812">Transmembrane</keyword>
<sequence>MLGLGNGRRGMKSPPLLVAGLLACVFVLGINYWITSSRCADLQHHFTELEGRMRRAAAERGAVEIKKNEFEEKLEKQMEQIDVIKSLHESQIKTIVNEKTFLLNNITSQEKIIKKLQEEAMTLQSNYNKLQQEMDTFQESQAKKLNYELTQCSIKMKEMTEQCEEKLKMIAGNNVEGSQIKQSIDDKGKTDTKTSEKPETLREELNSQNQIPPQVNPDVQKKEDMVPNPETSEGKVIQIKSADNQEQRSSTVAKESESSKPQNLDEGNPNEKMPGTLVEPDKKEDQEMKTEEPVNLETEFEDEVERENLISLDGQQDDQVVPKNDAEEHKQEVKKEDTKDQAANYNGDDGNEADLRQRKASCTCRKTLSER</sequence>
<evidence type="ECO:0000313" key="13">
    <source>
        <dbReference type="RefSeq" id="XP_030049539.1"/>
    </source>
</evidence>
<accession>A0A6P7X1U9</accession>
<dbReference type="GO" id="GO:0005794">
    <property type="term" value="C:Golgi apparatus"/>
    <property type="evidence" value="ECO:0007669"/>
    <property type="project" value="TreeGrafter"/>
</dbReference>
<dbReference type="GeneID" id="115463292"/>
<feature type="compositionally biased region" description="Basic and acidic residues" evidence="9">
    <location>
        <begin position="324"/>
        <end position="340"/>
    </location>
</feature>
<organism evidence="10 11">
    <name type="scientific">Microcaecilia unicolor</name>
    <dbReference type="NCBI Taxonomy" id="1415580"/>
    <lineage>
        <taxon>Eukaryota</taxon>
        <taxon>Metazoa</taxon>
        <taxon>Chordata</taxon>
        <taxon>Craniata</taxon>
        <taxon>Vertebrata</taxon>
        <taxon>Euteleostomi</taxon>
        <taxon>Amphibia</taxon>
        <taxon>Gymnophiona</taxon>
        <taxon>Siphonopidae</taxon>
        <taxon>Microcaecilia</taxon>
    </lineage>
</organism>
<evidence type="ECO:0000256" key="6">
    <source>
        <dbReference type="ARBA" id="ARBA00023054"/>
    </source>
</evidence>
<keyword evidence="5" id="KW-1133">Transmembrane helix</keyword>
<evidence type="ECO:0000313" key="10">
    <source>
        <dbReference type="Proteomes" id="UP000515156"/>
    </source>
</evidence>
<dbReference type="AlphaFoldDB" id="A0A6P7X1U9"/>
<keyword evidence="10" id="KW-1185">Reference proteome</keyword>
<dbReference type="GO" id="GO:0016020">
    <property type="term" value="C:membrane"/>
    <property type="evidence" value="ECO:0007669"/>
    <property type="project" value="UniProtKB-SubCell"/>
</dbReference>
<evidence type="ECO:0000256" key="3">
    <source>
        <dbReference type="ARBA" id="ARBA00022692"/>
    </source>
</evidence>
<evidence type="ECO:0000256" key="1">
    <source>
        <dbReference type="ARBA" id="ARBA00004606"/>
    </source>
</evidence>
<evidence type="ECO:0000313" key="12">
    <source>
        <dbReference type="RefSeq" id="XP_030049538.1"/>
    </source>
</evidence>
<dbReference type="RefSeq" id="XP_030049537.1">
    <property type="nucleotide sequence ID" value="XM_030193677.1"/>
</dbReference>
<gene>
    <name evidence="11 12 13" type="primary">GOLM1</name>
</gene>
<dbReference type="PANTHER" id="PTHR15896:SF8">
    <property type="entry name" value="GOLGI MEMBRANE PROTEIN 1"/>
    <property type="match status" value="1"/>
</dbReference>
<feature type="compositionally biased region" description="Polar residues" evidence="9">
    <location>
        <begin position="241"/>
        <end position="253"/>
    </location>
</feature>
<name>A0A6P7X1U9_9AMPH</name>
<evidence type="ECO:0000256" key="2">
    <source>
        <dbReference type="ARBA" id="ARBA00007474"/>
    </source>
</evidence>
<dbReference type="PRINTS" id="PR02084">
    <property type="entry name" value="GOLM1CASC4"/>
</dbReference>
<feature type="region of interest" description="Disordered" evidence="9">
    <location>
        <begin position="178"/>
        <end position="371"/>
    </location>
</feature>
<feature type="compositionally biased region" description="Basic and acidic residues" evidence="9">
    <location>
        <begin position="279"/>
        <end position="292"/>
    </location>
</feature>
<dbReference type="CTD" id="51280"/>
<evidence type="ECO:0000313" key="11">
    <source>
        <dbReference type="RefSeq" id="XP_030049537.1"/>
    </source>
</evidence>
<feature type="coiled-coil region" evidence="8">
    <location>
        <begin position="53"/>
        <end position="140"/>
    </location>
</feature>
<dbReference type="RefSeq" id="XP_030049538.1">
    <property type="nucleotide sequence ID" value="XM_030193678.1"/>
</dbReference>